<gene>
    <name evidence="14" type="primary">sdhB</name>
    <name evidence="14" type="ORF">DEAC_c33050</name>
</gene>
<dbReference type="UniPathway" id="UPA00138"/>
<dbReference type="PANTHER" id="PTHR30182">
    <property type="entry name" value="L-SERINE DEHYDRATASE"/>
    <property type="match status" value="1"/>
</dbReference>
<evidence type="ECO:0000313" key="15">
    <source>
        <dbReference type="Proteomes" id="UP000036356"/>
    </source>
</evidence>
<organism evidence="14 15">
    <name type="scientific">Desulfosporosinus acididurans</name>
    <dbReference type="NCBI Taxonomy" id="476652"/>
    <lineage>
        <taxon>Bacteria</taxon>
        <taxon>Bacillati</taxon>
        <taxon>Bacillota</taxon>
        <taxon>Clostridia</taxon>
        <taxon>Eubacteriales</taxon>
        <taxon>Desulfitobacteriaceae</taxon>
        <taxon>Desulfosporosinus</taxon>
    </lineage>
</organism>
<evidence type="ECO:0000313" key="14">
    <source>
        <dbReference type="EMBL" id="KLU64661.1"/>
    </source>
</evidence>
<evidence type="ECO:0000256" key="4">
    <source>
        <dbReference type="ARBA" id="ARBA00022432"/>
    </source>
</evidence>
<dbReference type="SUPFAM" id="SSF143548">
    <property type="entry name" value="Serine metabolism enzymes domain"/>
    <property type="match status" value="1"/>
</dbReference>
<comment type="similarity">
    <text evidence="3 11 12">Belongs to the iron-sulfur dependent L-serine dehydratase family.</text>
</comment>
<keyword evidence="6 11" id="KW-0479">Metal-binding</keyword>
<evidence type="ECO:0000256" key="12">
    <source>
        <dbReference type="RuleBase" id="RU366059"/>
    </source>
</evidence>
<dbReference type="STRING" id="476652.DEAC_c33050"/>
<dbReference type="Proteomes" id="UP000036356">
    <property type="component" value="Unassembled WGS sequence"/>
</dbReference>
<proteinExistence type="inferred from homology"/>
<dbReference type="InterPro" id="IPR051318">
    <property type="entry name" value="Fe-S_L-Ser"/>
</dbReference>
<dbReference type="PANTHER" id="PTHR30182:SF12">
    <property type="entry name" value="L-SERINE DEHYDRATASE, BETA CHAIN-RELATED"/>
    <property type="match status" value="1"/>
</dbReference>
<dbReference type="RefSeq" id="WP_047811113.1">
    <property type="nucleotide sequence ID" value="NZ_LDZY01000012.1"/>
</dbReference>
<dbReference type="InterPro" id="IPR005131">
    <property type="entry name" value="Ser_deHydtase_bsu"/>
</dbReference>
<dbReference type="InterPro" id="IPR002912">
    <property type="entry name" value="ACT_dom"/>
</dbReference>
<dbReference type="GO" id="GO:0051539">
    <property type="term" value="F:4 iron, 4 sulfur cluster binding"/>
    <property type="evidence" value="ECO:0007669"/>
    <property type="project" value="UniProtKB-UniRule"/>
</dbReference>
<evidence type="ECO:0000256" key="7">
    <source>
        <dbReference type="ARBA" id="ARBA00023004"/>
    </source>
</evidence>
<dbReference type="AlphaFoldDB" id="A0A0J1IIT9"/>
<dbReference type="PATRIC" id="fig|476652.3.peg.3485"/>
<dbReference type="Pfam" id="PF03315">
    <property type="entry name" value="SDH_beta"/>
    <property type="match status" value="1"/>
</dbReference>
<dbReference type="InterPro" id="IPR029009">
    <property type="entry name" value="ASB_dom_sf"/>
</dbReference>
<keyword evidence="8 11" id="KW-0411">Iron-sulfur</keyword>
<dbReference type="GO" id="GO:0003941">
    <property type="term" value="F:L-serine ammonia-lyase activity"/>
    <property type="evidence" value="ECO:0007669"/>
    <property type="project" value="UniProtKB-UniRule"/>
</dbReference>
<accession>A0A0J1IIT9</accession>
<keyword evidence="7 11" id="KW-0408">Iron</keyword>
<reference evidence="14 15" key="1">
    <citation type="submission" date="2015-06" db="EMBL/GenBank/DDBJ databases">
        <title>Draft genome of the moderately acidophilic sulfate reducer Candidatus Desulfosporosinus acididurans strain M1.</title>
        <authorList>
            <person name="Poehlein A."/>
            <person name="Petzsch P."/>
            <person name="Johnson B.D."/>
            <person name="Schloemann M."/>
            <person name="Daniel R."/>
            <person name="Muehling M."/>
        </authorList>
    </citation>
    <scope>NUCLEOTIDE SEQUENCE [LARGE SCALE GENOMIC DNA]</scope>
    <source>
        <strain evidence="14 15">M1</strain>
    </source>
</reference>
<evidence type="ECO:0000256" key="2">
    <source>
        <dbReference type="ARBA" id="ARBA00004742"/>
    </source>
</evidence>
<evidence type="ECO:0000256" key="10">
    <source>
        <dbReference type="ARBA" id="ARBA00049406"/>
    </source>
</evidence>
<comment type="catalytic activity">
    <reaction evidence="10 11 12">
        <text>L-serine = pyruvate + NH4(+)</text>
        <dbReference type="Rhea" id="RHEA:19169"/>
        <dbReference type="ChEBI" id="CHEBI:15361"/>
        <dbReference type="ChEBI" id="CHEBI:28938"/>
        <dbReference type="ChEBI" id="CHEBI:33384"/>
        <dbReference type="EC" id="4.3.1.17"/>
    </reaction>
</comment>
<evidence type="ECO:0000256" key="11">
    <source>
        <dbReference type="PIRNR" id="PIRNR036692"/>
    </source>
</evidence>
<dbReference type="GO" id="GO:0006094">
    <property type="term" value="P:gluconeogenesis"/>
    <property type="evidence" value="ECO:0007669"/>
    <property type="project" value="UniProtKB-UniRule"/>
</dbReference>
<dbReference type="CDD" id="cd04903">
    <property type="entry name" value="ACT_LSD"/>
    <property type="match status" value="1"/>
</dbReference>
<dbReference type="Gene3D" id="3.30.1330.90">
    <property type="entry name" value="D-3-phosphoglycerate dehydrogenase, domain 3"/>
    <property type="match status" value="1"/>
</dbReference>
<evidence type="ECO:0000256" key="9">
    <source>
        <dbReference type="ARBA" id="ARBA00023239"/>
    </source>
</evidence>
<comment type="pathway">
    <text evidence="2 11">Carbohydrate biosynthesis; gluconeogenesis.</text>
</comment>
<keyword evidence="15" id="KW-1185">Reference proteome</keyword>
<dbReference type="FunFam" id="3.30.70.260:FF:000008">
    <property type="entry name" value="D-3-phosphoglycerate dehydrogenase, chloroplastic"/>
    <property type="match status" value="1"/>
</dbReference>
<dbReference type="Pfam" id="PF01842">
    <property type="entry name" value="ACT"/>
    <property type="match status" value="1"/>
</dbReference>
<comment type="cofactor">
    <cofactor evidence="1 12">
        <name>[4Fe-4S] cluster</name>
        <dbReference type="ChEBI" id="CHEBI:49883"/>
    </cofactor>
</comment>
<keyword evidence="4 11" id="KW-0312">Gluconeogenesis</keyword>
<dbReference type="InterPro" id="IPR045865">
    <property type="entry name" value="ACT-like_dom_sf"/>
</dbReference>
<dbReference type="PIRSF" id="PIRSF036692">
    <property type="entry name" value="SDH_B"/>
    <property type="match status" value="1"/>
</dbReference>
<evidence type="ECO:0000256" key="8">
    <source>
        <dbReference type="ARBA" id="ARBA00023014"/>
    </source>
</evidence>
<evidence type="ECO:0000256" key="6">
    <source>
        <dbReference type="ARBA" id="ARBA00022723"/>
    </source>
</evidence>
<name>A0A0J1IIT9_9FIRM</name>
<evidence type="ECO:0000256" key="3">
    <source>
        <dbReference type="ARBA" id="ARBA00008636"/>
    </source>
</evidence>
<feature type="domain" description="ACT" evidence="13">
    <location>
        <begin position="148"/>
        <end position="222"/>
    </location>
</feature>
<dbReference type="NCBIfam" id="TIGR00719">
    <property type="entry name" value="sda_beta"/>
    <property type="match status" value="1"/>
</dbReference>
<dbReference type="SUPFAM" id="SSF55021">
    <property type="entry name" value="ACT-like"/>
    <property type="match status" value="1"/>
</dbReference>
<dbReference type="InterPro" id="IPR004643">
    <property type="entry name" value="Fe-S_L-Ser_bsu"/>
</dbReference>
<dbReference type="PROSITE" id="PS51671">
    <property type="entry name" value="ACT"/>
    <property type="match status" value="1"/>
</dbReference>
<evidence type="ECO:0000256" key="5">
    <source>
        <dbReference type="ARBA" id="ARBA00022485"/>
    </source>
</evidence>
<dbReference type="Gene3D" id="3.30.70.260">
    <property type="match status" value="1"/>
</dbReference>
<keyword evidence="5 11" id="KW-0004">4Fe-4S</keyword>
<dbReference type="GO" id="GO:0046872">
    <property type="term" value="F:metal ion binding"/>
    <property type="evidence" value="ECO:0007669"/>
    <property type="project" value="UniProtKB-UniRule"/>
</dbReference>
<sequence length="222" mass="23690">MSKSNVFDLLGPIMVGPSSSHTAGAVRLGTMARKILGEEPLEGIITLHGSFAETGKGHGTDVALIAGLIGMAPDDERIPDAPELAKERGFKVRFEKADLGDVHPNTVKFDLTGSKERVIVIGSSIGGGAILIRQINNFMVGINGDYPTLVILHQDLPGVVAQVTLLLATAQINIATMRVSREKKGAQALMVLETDQKIEEAVLELTRRLPSIKQALAIEPLE</sequence>
<comment type="caution">
    <text evidence="14">The sequence shown here is derived from an EMBL/GenBank/DDBJ whole genome shotgun (WGS) entry which is preliminary data.</text>
</comment>
<keyword evidence="9 11" id="KW-0456">Lyase</keyword>
<evidence type="ECO:0000259" key="13">
    <source>
        <dbReference type="PROSITE" id="PS51671"/>
    </source>
</evidence>
<evidence type="ECO:0000256" key="1">
    <source>
        <dbReference type="ARBA" id="ARBA00001966"/>
    </source>
</evidence>
<dbReference type="EMBL" id="LDZY01000012">
    <property type="protein sequence ID" value="KLU64661.1"/>
    <property type="molecule type" value="Genomic_DNA"/>
</dbReference>
<protein>
    <recommendedName>
        <fullName evidence="11">L-serine deaminase</fullName>
    </recommendedName>
</protein>